<organism evidence="1 2">
    <name type="scientific">Eumeta variegata</name>
    <name type="common">Bagworm moth</name>
    <name type="synonym">Eumeta japonica</name>
    <dbReference type="NCBI Taxonomy" id="151549"/>
    <lineage>
        <taxon>Eukaryota</taxon>
        <taxon>Metazoa</taxon>
        <taxon>Ecdysozoa</taxon>
        <taxon>Arthropoda</taxon>
        <taxon>Hexapoda</taxon>
        <taxon>Insecta</taxon>
        <taxon>Pterygota</taxon>
        <taxon>Neoptera</taxon>
        <taxon>Endopterygota</taxon>
        <taxon>Lepidoptera</taxon>
        <taxon>Glossata</taxon>
        <taxon>Ditrysia</taxon>
        <taxon>Tineoidea</taxon>
        <taxon>Psychidae</taxon>
        <taxon>Oiketicinae</taxon>
        <taxon>Eumeta</taxon>
    </lineage>
</organism>
<evidence type="ECO:0000313" key="1">
    <source>
        <dbReference type="EMBL" id="GBP53541.1"/>
    </source>
</evidence>
<protein>
    <submittedName>
        <fullName evidence="1">Uncharacterized protein</fullName>
    </submittedName>
</protein>
<gene>
    <name evidence="1" type="ORF">EVAR_45414_1</name>
</gene>
<sequence>MISNQLIINGGLRLRPQCTQSRPSHAEMSDSRVLLDNLTSPAVIDFPSDTAYKLPLQLADSVSCELCRLLSVSSVDFMSHSNLYLFHLKAMS</sequence>
<name>A0A4C1WQI0_EUMVA</name>
<reference evidence="1 2" key="1">
    <citation type="journal article" date="2019" name="Commun. Biol.">
        <title>The bagworm genome reveals a unique fibroin gene that provides high tensile strength.</title>
        <authorList>
            <person name="Kono N."/>
            <person name="Nakamura H."/>
            <person name="Ohtoshi R."/>
            <person name="Tomita M."/>
            <person name="Numata K."/>
            <person name="Arakawa K."/>
        </authorList>
    </citation>
    <scope>NUCLEOTIDE SEQUENCE [LARGE SCALE GENOMIC DNA]</scope>
</reference>
<comment type="caution">
    <text evidence="1">The sequence shown here is derived from an EMBL/GenBank/DDBJ whole genome shotgun (WGS) entry which is preliminary data.</text>
</comment>
<dbReference type="Proteomes" id="UP000299102">
    <property type="component" value="Unassembled WGS sequence"/>
</dbReference>
<evidence type="ECO:0000313" key="2">
    <source>
        <dbReference type="Proteomes" id="UP000299102"/>
    </source>
</evidence>
<keyword evidence="2" id="KW-1185">Reference proteome</keyword>
<dbReference type="AlphaFoldDB" id="A0A4C1WQI0"/>
<dbReference type="EMBL" id="BGZK01000627">
    <property type="protein sequence ID" value="GBP53541.1"/>
    <property type="molecule type" value="Genomic_DNA"/>
</dbReference>
<proteinExistence type="predicted"/>
<accession>A0A4C1WQI0</accession>